<evidence type="ECO:0000256" key="5">
    <source>
        <dbReference type="ARBA" id="ARBA00022737"/>
    </source>
</evidence>
<evidence type="ECO:0000256" key="4">
    <source>
        <dbReference type="ARBA" id="ARBA00022692"/>
    </source>
</evidence>
<dbReference type="InterPro" id="IPR016169">
    <property type="entry name" value="FAD-bd_PCMH_sub2"/>
</dbReference>
<gene>
    <name evidence="14" type="ORF">ABIC55_004213</name>
</gene>
<evidence type="ECO:0000259" key="12">
    <source>
        <dbReference type="PROSITE" id="PS51371"/>
    </source>
</evidence>
<evidence type="ECO:0000313" key="15">
    <source>
        <dbReference type="Proteomes" id="UP001549104"/>
    </source>
</evidence>
<protein>
    <submittedName>
        <fullName evidence="14">CBS domain containing-hemolysin-like protein</fullName>
    </submittedName>
</protein>
<dbReference type="Pfam" id="PF00571">
    <property type="entry name" value="CBS"/>
    <property type="match status" value="2"/>
</dbReference>
<dbReference type="Gene3D" id="3.10.580.10">
    <property type="entry name" value="CBS-domain"/>
    <property type="match status" value="1"/>
</dbReference>
<dbReference type="InterPro" id="IPR051676">
    <property type="entry name" value="UPF0053_domain"/>
</dbReference>
<evidence type="ECO:0000256" key="7">
    <source>
        <dbReference type="ARBA" id="ARBA00023122"/>
    </source>
</evidence>
<reference evidence="14 15" key="1">
    <citation type="submission" date="2024-06" db="EMBL/GenBank/DDBJ databases">
        <title>Sorghum-associated microbial communities from plants grown in Nebraska, USA.</title>
        <authorList>
            <person name="Schachtman D."/>
        </authorList>
    </citation>
    <scope>NUCLEOTIDE SEQUENCE [LARGE SCALE GENOMIC DNA]</scope>
    <source>
        <strain evidence="14 15">1288</strain>
    </source>
</reference>
<dbReference type="SUPFAM" id="SSF56176">
    <property type="entry name" value="FAD-binding/transporter-associated domain-like"/>
    <property type="match status" value="1"/>
</dbReference>
<dbReference type="InterPro" id="IPR046342">
    <property type="entry name" value="CBS_dom_sf"/>
</dbReference>
<feature type="transmembrane region" description="Helical" evidence="11">
    <location>
        <begin position="53"/>
        <end position="71"/>
    </location>
</feature>
<keyword evidence="5" id="KW-0677">Repeat</keyword>
<dbReference type="Proteomes" id="UP001549104">
    <property type="component" value="Unassembled WGS sequence"/>
</dbReference>
<dbReference type="InterPro" id="IPR036318">
    <property type="entry name" value="FAD-bd_PCMH-like_sf"/>
</dbReference>
<comment type="caution">
    <text evidence="14">The sequence shown here is derived from an EMBL/GenBank/DDBJ whole genome shotgun (WGS) entry which is preliminary data.</text>
</comment>
<keyword evidence="4 10" id="KW-0812">Transmembrane</keyword>
<keyword evidence="7 9" id="KW-0129">CBS domain</keyword>
<dbReference type="EMBL" id="JBEPME010000008">
    <property type="protein sequence ID" value="MET3659093.1"/>
    <property type="molecule type" value="Genomic_DNA"/>
</dbReference>
<dbReference type="SMART" id="SM01091">
    <property type="entry name" value="CorC_HlyC"/>
    <property type="match status" value="1"/>
</dbReference>
<evidence type="ECO:0000256" key="2">
    <source>
        <dbReference type="ARBA" id="ARBA00006337"/>
    </source>
</evidence>
<feature type="transmembrane region" description="Helical" evidence="11">
    <location>
        <begin position="83"/>
        <end position="108"/>
    </location>
</feature>
<evidence type="ECO:0000256" key="9">
    <source>
        <dbReference type="PROSITE-ProRule" id="PRU00703"/>
    </source>
</evidence>
<evidence type="ECO:0000259" key="13">
    <source>
        <dbReference type="PROSITE" id="PS51846"/>
    </source>
</evidence>
<evidence type="ECO:0000256" key="11">
    <source>
        <dbReference type="SAM" id="Phobius"/>
    </source>
</evidence>
<dbReference type="SUPFAM" id="SSF54631">
    <property type="entry name" value="CBS-domain pair"/>
    <property type="match status" value="1"/>
</dbReference>
<feature type="transmembrane region" description="Helical" evidence="11">
    <location>
        <begin position="128"/>
        <end position="148"/>
    </location>
</feature>
<dbReference type="InterPro" id="IPR044751">
    <property type="entry name" value="Ion_transp-like_CBS"/>
</dbReference>
<feature type="domain" description="CBS" evidence="12">
    <location>
        <begin position="283"/>
        <end position="340"/>
    </location>
</feature>
<dbReference type="CDD" id="cd04590">
    <property type="entry name" value="CBS_pair_CorC_HlyC_assoc"/>
    <property type="match status" value="1"/>
</dbReference>
<evidence type="ECO:0000256" key="8">
    <source>
        <dbReference type="ARBA" id="ARBA00023136"/>
    </source>
</evidence>
<keyword evidence="6 10" id="KW-1133">Transmembrane helix</keyword>
<sequence length="441" mass="49616">MTAFAVLIALTAFFVASEFAIVKIRSTRIDQLVAEGNQRAVIARKVISNLDEYLSACQLGITITALGLGMLGEPTVKLMLKPIFSYFDLTASTSSILSFIIAFTSVTFLHVVIGELAPKTIAIQKAEAITLLFAKPLILFYRLMYPVIKGMNGSARFFVGLLGYKSISESEVAHTEEELRMILSDSLKSGEINQAEYKYVNKIFEFDDRIANEIMAPRTEMISIEKDMTLREVFDVMGVEQYTRYPVTDGDKDHIIGLVNMKNLLTAFIKEPDTAGHQPIVNYMQPIIHVIESIPIADLLLKIQRERIHMAILMDEYGGTSGLVTIEDILEEIVGDIQDEFDMNEVPEIQILGENHYILDAKMRIENVNDILGISINEEDIDTIGGWIMTQRFEAIQGEKIIEQGFEFMVKDVDGHHILYLEVIKYEQDSTDSTSELSMES</sequence>
<keyword evidence="15" id="KW-1185">Reference proteome</keyword>
<dbReference type="PROSITE" id="PS51371">
    <property type="entry name" value="CBS"/>
    <property type="match status" value="2"/>
</dbReference>
<dbReference type="RefSeq" id="WP_067213830.1">
    <property type="nucleotide sequence ID" value="NZ_CP014616.1"/>
</dbReference>
<dbReference type="Pfam" id="PF01595">
    <property type="entry name" value="CNNM"/>
    <property type="match status" value="1"/>
</dbReference>
<name>A0ABV2KGB2_SPOPS</name>
<comment type="similarity">
    <text evidence="2">Belongs to the UPF0053 family.</text>
</comment>
<evidence type="ECO:0000256" key="10">
    <source>
        <dbReference type="PROSITE-ProRule" id="PRU01193"/>
    </source>
</evidence>
<accession>A0ABV2KGB2</accession>
<feature type="domain" description="CBS" evidence="12">
    <location>
        <begin position="215"/>
        <end position="274"/>
    </location>
</feature>
<keyword evidence="3" id="KW-1003">Cell membrane</keyword>
<dbReference type="InterPro" id="IPR000644">
    <property type="entry name" value="CBS_dom"/>
</dbReference>
<keyword evidence="8 10" id="KW-0472">Membrane</keyword>
<dbReference type="PANTHER" id="PTHR43099:SF2">
    <property type="entry name" value="UPF0053 PROTEIN YRKA"/>
    <property type="match status" value="1"/>
</dbReference>
<dbReference type="InterPro" id="IPR005170">
    <property type="entry name" value="Transptr-assoc_dom"/>
</dbReference>
<dbReference type="PANTHER" id="PTHR43099">
    <property type="entry name" value="UPF0053 PROTEIN YRKA"/>
    <property type="match status" value="1"/>
</dbReference>
<dbReference type="Pfam" id="PF03471">
    <property type="entry name" value="CorC_HlyC"/>
    <property type="match status" value="1"/>
</dbReference>
<proteinExistence type="inferred from homology"/>
<evidence type="ECO:0000256" key="1">
    <source>
        <dbReference type="ARBA" id="ARBA00004651"/>
    </source>
</evidence>
<comment type="subcellular location">
    <subcellularLocation>
        <location evidence="1">Cell membrane</location>
        <topology evidence="1">Multi-pass membrane protein</topology>
    </subcellularLocation>
</comment>
<organism evidence="14 15">
    <name type="scientific">Sporosarcina psychrophila</name>
    <name type="common">Bacillus psychrophilus</name>
    <dbReference type="NCBI Taxonomy" id="1476"/>
    <lineage>
        <taxon>Bacteria</taxon>
        <taxon>Bacillati</taxon>
        <taxon>Bacillota</taxon>
        <taxon>Bacilli</taxon>
        <taxon>Bacillales</taxon>
        <taxon>Caryophanaceae</taxon>
        <taxon>Sporosarcina</taxon>
    </lineage>
</organism>
<dbReference type="SMART" id="SM00116">
    <property type="entry name" value="CBS"/>
    <property type="match status" value="2"/>
</dbReference>
<evidence type="ECO:0000313" key="14">
    <source>
        <dbReference type="EMBL" id="MET3659093.1"/>
    </source>
</evidence>
<dbReference type="InterPro" id="IPR002550">
    <property type="entry name" value="CNNM"/>
</dbReference>
<feature type="domain" description="CNNM transmembrane" evidence="13">
    <location>
        <begin position="1"/>
        <end position="196"/>
    </location>
</feature>
<dbReference type="Gene3D" id="3.30.465.10">
    <property type="match status" value="1"/>
</dbReference>
<evidence type="ECO:0000256" key="3">
    <source>
        <dbReference type="ARBA" id="ARBA00022475"/>
    </source>
</evidence>
<dbReference type="PROSITE" id="PS51846">
    <property type="entry name" value="CNNM"/>
    <property type="match status" value="1"/>
</dbReference>
<evidence type="ECO:0000256" key="6">
    <source>
        <dbReference type="ARBA" id="ARBA00022989"/>
    </source>
</evidence>